<dbReference type="InterPro" id="IPR007803">
    <property type="entry name" value="Asp/Arg/Pro-Hydrxlase"/>
</dbReference>
<dbReference type="SUPFAM" id="SSF51197">
    <property type="entry name" value="Clavaminate synthase-like"/>
    <property type="match status" value="1"/>
</dbReference>
<feature type="domain" description="Aspartyl/asparaginy/proline hydroxylase" evidence="1">
    <location>
        <begin position="88"/>
        <end position="190"/>
    </location>
</feature>
<dbReference type="EMBL" id="CP098401">
    <property type="protein sequence ID" value="URW74909.1"/>
    <property type="molecule type" value="Genomic_DNA"/>
</dbReference>
<organism evidence="2 3">
    <name type="scientific">Sphingomonas donggukensis</name>
    <dbReference type="NCBI Taxonomy" id="2949093"/>
    <lineage>
        <taxon>Bacteria</taxon>
        <taxon>Pseudomonadati</taxon>
        <taxon>Pseudomonadota</taxon>
        <taxon>Alphaproteobacteria</taxon>
        <taxon>Sphingomonadales</taxon>
        <taxon>Sphingomonadaceae</taxon>
        <taxon>Sphingomonas</taxon>
    </lineage>
</organism>
<keyword evidence="3" id="KW-1185">Reference proteome</keyword>
<accession>A0ABY4TR90</accession>
<protein>
    <submittedName>
        <fullName evidence="2">Aspartyl/asparaginyl beta-hydroxylase domain-containing protein</fullName>
    </submittedName>
</protein>
<dbReference type="InterPro" id="IPR027443">
    <property type="entry name" value="IPNS-like_sf"/>
</dbReference>
<dbReference type="Proteomes" id="UP001055580">
    <property type="component" value="Chromosome"/>
</dbReference>
<dbReference type="RefSeq" id="WP_250750097.1">
    <property type="nucleotide sequence ID" value="NZ_CP098401.1"/>
</dbReference>
<name>A0ABY4TR90_9SPHN</name>
<evidence type="ECO:0000313" key="3">
    <source>
        <dbReference type="Proteomes" id="UP001055580"/>
    </source>
</evidence>
<reference evidence="2" key="1">
    <citation type="submission" date="2022-05" db="EMBL/GenBank/DDBJ databases">
        <title>Sphingomonas sp. strain RMG20 Genome sequencing and assembly.</title>
        <authorList>
            <person name="Kim I."/>
        </authorList>
    </citation>
    <scope>NUCLEOTIDE SEQUENCE</scope>
    <source>
        <strain evidence="2">RMG20</strain>
    </source>
</reference>
<proteinExistence type="predicted"/>
<dbReference type="Pfam" id="PF05118">
    <property type="entry name" value="Asp_Arg_Hydrox"/>
    <property type="match status" value="1"/>
</dbReference>
<evidence type="ECO:0000259" key="1">
    <source>
        <dbReference type="Pfam" id="PF05118"/>
    </source>
</evidence>
<dbReference type="Gene3D" id="2.60.120.330">
    <property type="entry name" value="B-lactam Antibiotic, Isopenicillin N Synthase, Chain"/>
    <property type="match status" value="1"/>
</dbReference>
<evidence type="ECO:0000313" key="2">
    <source>
        <dbReference type="EMBL" id="URW74909.1"/>
    </source>
</evidence>
<gene>
    <name evidence="2" type="ORF">M9980_10070</name>
</gene>
<sequence>MAMPSGDIVPDGVAMDEVADRVRLPLTFDPDRLSRDLQAIGSDWIDHLVTQNYEGSWTVLPLRHTAGATHPVMMIYADPTATDFVDSPWLQRAPYLQAVLAAFRCPLAAVRLMRLTPGSRIKPHRDHDLAVEFGAARVHVPITTNPGVTFSVNDVPVAMQPGEAWYLRLSDPHAVANDGTADRVHLVIDCIVDDWFRDLLRPAD</sequence>